<dbReference type="Pfam" id="PF13145">
    <property type="entry name" value="Rotamase_2"/>
    <property type="match status" value="1"/>
</dbReference>
<reference evidence="11" key="1">
    <citation type="journal article" date="2019" name="Int. J. Syst. Evol. Microbiol.">
        <title>The Global Catalogue of Microorganisms (GCM) 10K type strain sequencing project: providing services to taxonomists for standard genome sequencing and annotation.</title>
        <authorList>
            <consortium name="The Broad Institute Genomics Platform"/>
            <consortium name="The Broad Institute Genome Sequencing Center for Infectious Disease"/>
            <person name="Wu L."/>
            <person name="Ma J."/>
        </authorList>
    </citation>
    <scope>NUCLEOTIDE SEQUENCE [LARGE SCALE GENOMIC DNA]</scope>
    <source>
        <strain evidence="11">KCTC 22245</strain>
    </source>
</reference>
<dbReference type="SUPFAM" id="SSF54534">
    <property type="entry name" value="FKBP-like"/>
    <property type="match status" value="1"/>
</dbReference>
<accession>A0ABV7MD44</accession>
<evidence type="ECO:0000256" key="2">
    <source>
        <dbReference type="ARBA" id="ARBA00007656"/>
    </source>
</evidence>
<proteinExistence type="inferred from homology"/>
<dbReference type="InterPro" id="IPR000297">
    <property type="entry name" value="PPIase_PpiC"/>
</dbReference>
<evidence type="ECO:0000313" key="10">
    <source>
        <dbReference type="EMBL" id="MFC3302670.1"/>
    </source>
</evidence>
<dbReference type="Proteomes" id="UP001595607">
    <property type="component" value="Unassembled WGS sequence"/>
</dbReference>
<evidence type="ECO:0000256" key="5">
    <source>
        <dbReference type="ARBA" id="ARBA00023110"/>
    </source>
</evidence>
<keyword evidence="5 8" id="KW-0697">Rotamase</keyword>
<dbReference type="EMBL" id="JBHRVA010000002">
    <property type="protein sequence ID" value="MFC3302670.1"/>
    <property type="molecule type" value="Genomic_DNA"/>
</dbReference>
<name>A0ABV7MD44_9PROT</name>
<comment type="similarity">
    <text evidence="2">Belongs to the PpiC/parvulin rotamase family.</text>
</comment>
<evidence type="ECO:0000256" key="3">
    <source>
        <dbReference type="ARBA" id="ARBA00013194"/>
    </source>
</evidence>
<keyword evidence="11" id="KW-1185">Reference proteome</keyword>
<gene>
    <name evidence="10" type="ORF">ACFONP_07985</name>
</gene>
<dbReference type="GO" id="GO:0016853">
    <property type="term" value="F:isomerase activity"/>
    <property type="evidence" value="ECO:0007669"/>
    <property type="project" value="UniProtKB-KW"/>
</dbReference>
<dbReference type="PROSITE" id="PS50198">
    <property type="entry name" value="PPIC_PPIASE_2"/>
    <property type="match status" value="1"/>
</dbReference>
<evidence type="ECO:0000256" key="4">
    <source>
        <dbReference type="ARBA" id="ARBA00018370"/>
    </source>
</evidence>
<dbReference type="RefSeq" id="WP_378992750.1">
    <property type="nucleotide sequence ID" value="NZ_JBHRVA010000002.1"/>
</dbReference>
<evidence type="ECO:0000259" key="9">
    <source>
        <dbReference type="PROSITE" id="PS50198"/>
    </source>
</evidence>
<dbReference type="Gene3D" id="3.10.50.40">
    <property type="match status" value="1"/>
</dbReference>
<dbReference type="SUPFAM" id="SSF109998">
    <property type="entry name" value="Triger factor/SurA peptide-binding domain-like"/>
    <property type="match status" value="1"/>
</dbReference>
<sequence length="335" mass="35037">MEHKTPSTKRVGAKASWGFQAKAAAAALSGFGPRAALHGVFAAVLVCTAAAEAIRLGVVERPMTLMTAYTDVDPVVAKVGREVLRVSDAVAHAQFIGDDVENAAVPQLIASGTVDDAADHLALAQLAREQGLDGALEIRAAVALAERQILAEAFLDRVVSAAVTEDAIRARYEAEKAALEQDSILRLSKIVVATEEEALAIADRLPRSTFSSLAASKSLDEATAEKGGLMGDVRLSELPEELAAAVAELPIGGHTAPIATDDGYTILKLESRRAQRLAPFSERHDAIAATLRDEAIASAIAAAREKAPARIRAAEAIMADEAQVSGGTLATVRRL</sequence>
<dbReference type="InterPro" id="IPR050245">
    <property type="entry name" value="PrsA_foldase"/>
</dbReference>
<dbReference type="InterPro" id="IPR023058">
    <property type="entry name" value="PPIase_PpiC_CS"/>
</dbReference>
<organism evidence="10 11">
    <name type="scientific">Parvularcula lutaonensis</name>
    <dbReference type="NCBI Taxonomy" id="491923"/>
    <lineage>
        <taxon>Bacteria</taxon>
        <taxon>Pseudomonadati</taxon>
        <taxon>Pseudomonadota</taxon>
        <taxon>Alphaproteobacteria</taxon>
        <taxon>Parvularculales</taxon>
        <taxon>Parvularculaceae</taxon>
        <taxon>Parvularcula</taxon>
    </lineage>
</organism>
<comment type="caution">
    <text evidence="10">The sequence shown here is derived from an EMBL/GenBank/DDBJ whole genome shotgun (WGS) entry which is preliminary data.</text>
</comment>
<comment type="catalytic activity">
    <reaction evidence="1">
        <text>[protein]-peptidylproline (omega=180) = [protein]-peptidylproline (omega=0)</text>
        <dbReference type="Rhea" id="RHEA:16237"/>
        <dbReference type="Rhea" id="RHEA-COMP:10747"/>
        <dbReference type="Rhea" id="RHEA-COMP:10748"/>
        <dbReference type="ChEBI" id="CHEBI:83833"/>
        <dbReference type="ChEBI" id="CHEBI:83834"/>
        <dbReference type="EC" id="5.2.1.8"/>
    </reaction>
</comment>
<dbReference type="PANTHER" id="PTHR47245">
    <property type="entry name" value="PEPTIDYLPROLYL ISOMERASE"/>
    <property type="match status" value="1"/>
</dbReference>
<dbReference type="PANTHER" id="PTHR47245:SF2">
    <property type="entry name" value="PEPTIDYL-PROLYL CIS-TRANS ISOMERASE HP_0175-RELATED"/>
    <property type="match status" value="1"/>
</dbReference>
<evidence type="ECO:0000256" key="6">
    <source>
        <dbReference type="ARBA" id="ARBA00030642"/>
    </source>
</evidence>
<evidence type="ECO:0000313" key="11">
    <source>
        <dbReference type="Proteomes" id="UP001595607"/>
    </source>
</evidence>
<protein>
    <recommendedName>
        <fullName evidence="4">Parvulin-like PPIase</fullName>
        <ecNumber evidence="3">5.2.1.8</ecNumber>
    </recommendedName>
    <alternativeName>
        <fullName evidence="6">Peptidyl-prolyl cis-trans isomerase plp</fullName>
    </alternativeName>
    <alternativeName>
        <fullName evidence="7">Rotamase plp</fullName>
    </alternativeName>
</protein>
<evidence type="ECO:0000256" key="7">
    <source>
        <dbReference type="ARBA" id="ARBA00031484"/>
    </source>
</evidence>
<feature type="domain" description="PpiC" evidence="9">
    <location>
        <begin position="182"/>
        <end position="271"/>
    </location>
</feature>
<dbReference type="PROSITE" id="PS01096">
    <property type="entry name" value="PPIC_PPIASE_1"/>
    <property type="match status" value="1"/>
</dbReference>
<dbReference type="InterPro" id="IPR046357">
    <property type="entry name" value="PPIase_dom_sf"/>
</dbReference>
<dbReference type="EC" id="5.2.1.8" evidence="3"/>
<dbReference type="InterPro" id="IPR027304">
    <property type="entry name" value="Trigger_fact/SurA_dom_sf"/>
</dbReference>
<evidence type="ECO:0000256" key="1">
    <source>
        <dbReference type="ARBA" id="ARBA00000971"/>
    </source>
</evidence>
<keyword evidence="8 10" id="KW-0413">Isomerase</keyword>
<evidence type="ECO:0000256" key="8">
    <source>
        <dbReference type="PROSITE-ProRule" id="PRU00278"/>
    </source>
</evidence>